<gene>
    <name evidence="1" type="ORF">ACFSR3_02225</name>
</gene>
<name>A0ABW5NSR7_9FLAO</name>
<keyword evidence="2" id="KW-1185">Reference proteome</keyword>
<proteinExistence type="predicted"/>
<evidence type="ECO:0000313" key="2">
    <source>
        <dbReference type="Proteomes" id="UP001597480"/>
    </source>
</evidence>
<protein>
    <submittedName>
        <fullName evidence="1">Uncharacterized protein</fullName>
    </submittedName>
</protein>
<organism evidence="1 2">
    <name type="scientific">Flavobacterium suzhouense</name>
    <dbReference type="NCBI Taxonomy" id="1529638"/>
    <lineage>
        <taxon>Bacteria</taxon>
        <taxon>Pseudomonadati</taxon>
        <taxon>Bacteroidota</taxon>
        <taxon>Flavobacteriia</taxon>
        <taxon>Flavobacteriales</taxon>
        <taxon>Flavobacteriaceae</taxon>
        <taxon>Flavobacterium</taxon>
    </lineage>
</organism>
<dbReference type="EMBL" id="JBHUMD010000004">
    <property type="protein sequence ID" value="MFD2600862.1"/>
    <property type="molecule type" value="Genomic_DNA"/>
</dbReference>
<evidence type="ECO:0000313" key="1">
    <source>
        <dbReference type="EMBL" id="MFD2600862.1"/>
    </source>
</evidence>
<reference evidence="2" key="1">
    <citation type="journal article" date="2019" name="Int. J. Syst. Evol. Microbiol.">
        <title>The Global Catalogue of Microorganisms (GCM) 10K type strain sequencing project: providing services to taxonomists for standard genome sequencing and annotation.</title>
        <authorList>
            <consortium name="The Broad Institute Genomics Platform"/>
            <consortium name="The Broad Institute Genome Sequencing Center for Infectious Disease"/>
            <person name="Wu L."/>
            <person name="Ma J."/>
        </authorList>
    </citation>
    <scope>NUCLEOTIDE SEQUENCE [LARGE SCALE GENOMIC DNA]</scope>
    <source>
        <strain evidence="2">KCTC 42107</strain>
    </source>
</reference>
<comment type="caution">
    <text evidence="1">The sequence shown here is derived from an EMBL/GenBank/DDBJ whole genome shotgun (WGS) entry which is preliminary data.</text>
</comment>
<accession>A0ABW5NSR7</accession>
<dbReference type="RefSeq" id="WP_379819535.1">
    <property type="nucleotide sequence ID" value="NZ_JBHUMD010000004.1"/>
</dbReference>
<dbReference type="Proteomes" id="UP001597480">
    <property type="component" value="Unassembled WGS sequence"/>
</dbReference>
<sequence length="93" mass="10589">MALDYEDIEKRFDCACKNAVNELSNQYKSVYLEGGPGKLGTFLELIQLQFDQVEATFVRENELHANPEALKRIKAIAKGYARNCLDEYGRISI</sequence>